<evidence type="ECO:0000313" key="5">
    <source>
        <dbReference type="EMBL" id="VDK50890.1"/>
    </source>
</evidence>
<evidence type="ECO:0000256" key="3">
    <source>
        <dbReference type="SAM" id="Coils"/>
    </source>
</evidence>
<dbReference type="PANTHER" id="PTHR21661:SF16">
    <property type="entry name" value="EPOXIDE HYDROLASE"/>
    <property type="match status" value="1"/>
</dbReference>
<dbReference type="GO" id="GO:0004301">
    <property type="term" value="F:epoxide hydrolase activity"/>
    <property type="evidence" value="ECO:0007669"/>
    <property type="project" value="TreeGrafter"/>
</dbReference>
<dbReference type="GO" id="GO:0097176">
    <property type="term" value="P:epoxide metabolic process"/>
    <property type="evidence" value="ECO:0007669"/>
    <property type="project" value="TreeGrafter"/>
</dbReference>
<feature type="domain" description="Epoxide hydrolase N-terminal" evidence="4">
    <location>
        <begin position="16"/>
        <end position="126"/>
    </location>
</feature>
<dbReference type="InterPro" id="IPR029058">
    <property type="entry name" value="AB_hydrolase_fold"/>
</dbReference>
<dbReference type="PANTHER" id="PTHR21661">
    <property type="entry name" value="EPOXIDE HYDROLASE 1-RELATED"/>
    <property type="match status" value="1"/>
</dbReference>
<dbReference type="InterPro" id="IPR010497">
    <property type="entry name" value="Epoxide_hydro_N"/>
</dbReference>
<evidence type="ECO:0000313" key="6">
    <source>
        <dbReference type="Proteomes" id="UP000267096"/>
    </source>
</evidence>
<evidence type="ECO:0000259" key="4">
    <source>
        <dbReference type="Pfam" id="PF06441"/>
    </source>
</evidence>
<accession>A0A0M3K0X9</accession>
<dbReference type="AlphaFoldDB" id="A0A0M3K0X9"/>
<keyword evidence="2" id="KW-0378">Hydrolase</keyword>
<gene>
    <name evidence="5" type="ORF">ASIM_LOCUS13910</name>
</gene>
<keyword evidence="3" id="KW-0175">Coiled coil</keyword>
<organism evidence="7">
    <name type="scientific">Anisakis simplex</name>
    <name type="common">Herring worm</name>
    <dbReference type="NCBI Taxonomy" id="6269"/>
    <lineage>
        <taxon>Eukaryota</taxon>
        <taxon>Metazoa</taxon>
        <taxon>Ecdysozoa</taxon>
        <taxon>Nematoda</taxon>
        <taxon>Chromadorea</taxon>
        <taxon>Rhabditida</taxon>
        <taxon>Spirurina</taxon>
        <taxon>Ascaridomorpha</taxon>
        <taxon>Ascaridoidea</taxon>
        <taxon>Anisakidae</taxon>
        <taxon>Anisakis</taxon>
        <taxon>Anisakis simplex complex</taxon>
    </lineage>
</organism>
<reference evidence="5 6" key="2">
    <citation type="submission" date="2018-11" db="EMBL/GenBank/DDBJ databases">
        <authorList>
            <consortium name="Pathogen Informatics"/>
        </authorList>
    </citation>
    <scope>NUCLEOTIDE SEQUENCE [LARGE SCALE GENOMIC DNA]</scope>
</reference>
<dbReference type="Gene3D" id="3.40.50.1820">
    <property type="entry name" value="alpha/beta hydrolase"/>
    <property type="match status" value="1"/>
</dbReference>
<dbReference type="EMBL" id="UYRR01031541">
    <property type="protein sequence ID" value="VDK50890.1"/>
    <property type="molecule type" value="Genomic_DNA"/>
</dbReference>
<name>A0A0M3K0X9_ANISI</name>
<evidence type="ECO:0000256" key="1">
    <source>
        <dbReference type="ARBA" id="ARBA00010088"/>
    </source>
</evidence>
<sequence>DDFFGSGDVRADERDITQYTIKIDRSAVDNFKENVKLKRAQLVSELEESRNVVQSTESKIYVKDLYKSMLTFDWPQHQYFLNTFAQYRTEIEGLRVHFARIAYPDSYKRIYPILLIHSWPSTFWEFYKVIPILSNPDRFGFDFGVKTRFAFEVIVPSIPGLAFSDKPSKPGLGIVESARILGKLMEKLGFLSYFVHGHGYIGCNIGLHVGNPSMPNFLSTQFIFKQHLDNLLSYIFNFHSIAAVDFASMSHNDVEWQDC</sequence>
<dbReference type="SUPFAM" id="SSF53474">
    <property type="entry name" value="alpha/beta-Hydrolases"/>
    <property type="match status" value="1"/>
</dbReference>
<evidence type="ECO:0000256" key="2">
    <source>
        <dbReference type="ARBA" id="ARBA00022801"/>
    </source>
</evidence>
<keyword evidence="6" id="KW-1185">Reference proteome</keyword>
<feature type="coiled-coil region" evidence="3">
    <location>
        <begin position="32"/>
        <end position="59"/>
    </location>
</feature>
<protein>
    <submittedName>
        <fullName evidence="7">Epoxide hydrolase 1 (inferred by orthology to a human protein)</fullName>
    </submittedName>
</protein>
<comment type="similarity">
    <text evidence="1">Belongs to the peptidase S33 family.</text>
</comment>
<dbReference type="Proteomes" id="UP000267096">
    <property type="component" value="Unassembled WGS sequence"/>
</dbReference>
<reference evidence="7" key="1">
    <citation type="submission" date="2017-02" db="UniProtKB">
        <authorList>
            <consortium name="WormBaseParasite"/>
        </authorList>
    </citation>
    <scope>IDENTIFICATION</scope>
</reference>
<dbReference type="OrthoDB" id="7130006at2759"/>
<dbReference type="Pfam" id="PF06441">
    <property type="entry name" value="EHN"/>
    <property type="match status" value="1"/>
</dbReference>
<proteinExistence type="inferred from homology"/>
<evidence type="ECO:0000313" key="7">
    <source>
        <dbReference type="WBParaSite" id="ASIM_0001450001-mRNA-1"/>
    </source>
</evidence>
<dbReference type="WBParaSite" id="ASIM_0001450001-mRNA-1">
    <property type="protein sequence ID" value="ASIM_0001450001-mRNA-1"/>
    <property type="gene ID" value="ASIM_0001450001"/>
</dbReference>